<feature type="region of interest" description="Disordered" evidence="1">
    <location>
        <begin position="1"/>
        <end position="24"/>
    </location>
</feature>
<accession>A0AAW2GTU3</accession>
<comment type="caution">
    <text evidence="2">The sequence shown here is derived from an EMBL/GenBank/DDBJ whole genome shotgun (WGS) entry which is preliminary data.</text>
</comment>
<gene>
    <name evidence="2" type="ORF">PUN28_002343</name>
</gene>
<keyword evidence="3" id="KW-1185">Reference proteome</keyword>
<organism evidence="2 3">
    <name type="scientific">Cardiocondyla obscurior</name>
    <dbReference type="NCBI Taxonomy" id="286306"/>
    <lineage>
        <taxon>Eukaryota</taxon>
        <taxon>Metazoa</taxon>
        <taxon>Ecdysozoa</taxon>
        <taxon>Arthropoda</taxon>
        <taxon>Hexapoda</taxon>
        <taxon>Insecta</taxon>
        <taxon>Pterygota</taxon>
        <taxon>Neoptera</taxon>
        <taxon>Endopterygota</taxon>
        <taxon>Hymenoptera</taxon>
        <taxon>Apocrita</taxon>
        <taxon>Aculeata</taxon>
        <taxon>Formicoidea</taxon>
        <taxon>Formicidae</taxon>
        <taxon>Myrmicinae</taxon>
        <taxon>Cardiocondyla</taxon>
    </lineage>
</organism>
<evidence type="ECO:0008006" key="4">
    <source>
        <dbReference type="Google" id="ProtNLM"/>
    </source>
</evidence>
<feature type="compositionally biased region" description="Basic residues" evidence="1">
    <location>
        <begin position="9"/>
        <end position="24"/>
    </location>
</feature>
<evidence type="ECO:0000256" key="1">
    <source>
        <dbReference type="SAM" id="MobiDB-lite"/>
    </source>
</evidence>
<proteinExistence type="predicted"/>
<dbReference type="Proteomes" id="UP001430953">
    <property type="component" value="Unassembled WGS sequence"/>
</dbReference>
<protein>
    <recommendedName>
        <fullName evidence="4">Ribosomal protein S19</fullName>
    </recommendedName>
</protein>
<evidence type="ECO:0000313" key="2">
    <source>
        <dbReference type="EMBL" id="KAL0130649.1"/>
    </source>
</evidence>
<evidence type="ECO:0000313" key="3">
    <source>
        <dbReference type="Proteomes" id="UP001430953"/>
    </source>
</evidence>
<reference evidence="2 3" key="1">
    <citation type="submission" date="2023-03" db="EMBL/GenBank/DDBJ databases">
        <title>High recombination rates correlate with genetic variation in Cardiocondyla obscurior ants.</title>
        <authorList>
            <person name="Errbii M."/>
        </authorList>
    </citation>
    <scope>NUCLEOTIDE SEQUENCE [LARGE SCALE GENOMIC DNA]</scope>
    <source>
        <strain evidence="2">Alpha-2009</strain>
        <tissue evidence="2">Whole body</tissue>
    </source>
</reference>
<sequence>MLVSQPPKLSRRRLARRRSRKLRRLLREKPTIRTPGETFLINGARKSNVRQKVAEEKGRKRTLSTYSSRDFFGMIFRKPRELRGHYVSRKTR</sequence>
<dbReference type="AlphaFoldDB" id="A0AAW2GTU3"/>
<name>A0AAW2GTU3_9HYME</name>
<dbReference type="EMBL" id="JADYXP020000002">
    <property type="protein sequence ID" value="KAL0130649.1"/>
    <property type="molecule type" value="Genomic_DNA"/>
</dbReference>